<feature type="domain" description="Zn(2)-C6 fungal-type" evidence="4">
    <location>
        <begin position="10"/>
        <end position="38"/>
    </location>
</feature>
<dbReference type="PANTHER" id="PTHR31001">
    <property type="entry name" value="UNCHARACTERIZED TRANSCRIPTIONAL REGULATORY PROTEIN"/>
    <property type="match status" value="1"/>
</dbReference>
<evidence type="ECO:0000256" key="1">
    <source>
        <dbReference type="ARBA" id="ARBA00004123"/>
    </source>
</evidence>
<proteinExistence type="predicted"/>
<dbReference type="STRING" id="86259.A0A4Z1NWA2"/>
<dbReference type="GO" id="GO:0008270">
    <property type="term" value="F:zinc ion binding"/>
    <property type="evidence" value="ECO:0007669"/>
    <property type="project" value="InterPro"/>
</dbReference>
<dbReference type="GO" id="GO:0006351">
    <property type="term" value="P:DNA-templated transcription"/>
    <property type="evidence" value="ECO:0007669"/>
    <property type="project" value="InterPro"/>
</dbReference>
<accession>A0A4Z1NWA2</accession>
<dbReference type="SMART" id="SM00906">
    <property type="entry name" value="Fungal_trans"/>
    <property type="match status" value="1"/>
</dbReference>
<dbReference type="PROSITE" id="PS50048">
    <property type="entry name" value="ZN2_CY6_FUNGAL_2"/>
    <property type="match status" value="1"/>
</dbReference>
<evidence type="ECO:0000313" key="5">
    <source>
        <dbReference type="EMBL" id="TID19382.1"/>
    </source>
</evidence>
<dbReference type="Proteomes" id="UP000298493">
    <property type="component" value="Unassembled WGS sequence"/>
</dbReference>
<name>A0A4Z1NWA2_9PEZI</name>
<dbReference type="Gene3D" id="4.10.240.10">
    <property type="entry name" value="Zn(2)-C6 fungal-type DNA-binding domain"/>
    <property type="match status" value="1"/>
</dbReference>
<keyword evidence="6" id="KW-1185">Reference proteome</keyword>
<evidence type="ECO:0000256" key="2">
    <source>
        <dbReference type="ARBA" id="ARBA00022723"/>
    </source>
</evidence>
<keyword evidence="2" id="KW-0479">Metal-binding</keyword>
<comment type="caution">
    <text evidence="5">The sequence shown here is derived from an EMBL/GenBank/DDBJ whole genome shotgun (WGS) entry which is preliminary data.</text>
</comment>
<dbReference type="CDD" id="cd12148">
    <property type="entry name" value="fungal_TF_MHR"/>
    <property type="match status" value="1"/>
</dbReference>
<dbReference type="SMART" id="SM00066">
    <property type="entry name" value="GAL4"/>
    <property type="match status" value="1"/>
</dbReference>
<dbReference type="InterPro" id="IPR001138">
    <property type="entry name" value="Zn2Cys6_DnaBD"/>
</dbReference>
<dbReference type="SUPFAM" id="SSF57701">
    <property type="entry name" value="Zn2/Cys6 DNA-binding domain"/>
    <property type="match status" value="1"/>
</dbReference>
<dbReference type="AlphaFoldDB" id="A0A4Z1NWA2"/>
<dbReference type="CDD" id="cd00067">
    <property type="entry name" value="GAL4"/>
    <property type="match status" value="1"/>
</dbReference>
<dbReference type="GO" id="GO:0000981">
    <property type="term" value="F:DNA-binding transcription factor activity, RNA polymerase II-specific"/>
    <property type="evidence" value="ECO:0007669"/>
    <property type="project" value="InterPro"/>
</dbReference>
<dbReference type="InterPro" id="IPR036864">
    <property type="entry name" value="Zn2-C6_fun-type_DNA-bd_sf"/>
</dbReference>
<evidence type="ECO:0000256" key="3">
    <source>
        <dbReference type="ARBA" id="ARBA00023242"/>
    </source>
</evidence>
<comment type="subcellular location">
    <subcellularLocation>
        <location evidence="1">Nucleus</location>
    </subcellularLocation>
</comment>
<dbReference type="EMBL" id="SNSC02000012">
    <property type="protein sequence ID" value="TID19382.1"/>
    <property type="molecule type" value="Genomic_DNA"/>
</dbReference>
<dbReference type="InterPro" id="IPR007219">
    <property type="entry name" value="XnlR_reg_dom"/>
</dbReference>
<evidence type="ECO:0000259" key="4">
    <source>
        <dbReference type="PROSITE" id="PS50048"/>
    </source>
</evidence>
<reference evidence="5 6" key="1">
    <citation type="submission" date="2019-04" db="EMBL/GenBank/DDBJ databases">
        <title>High contiguity whole genome sequence and gene annotation resource for two Venturia nashicola isolates.</title>
        <authorList>
            <person name="Prokchorchik M."/>
            <person name="Won K."/>
            <person name="Lee Y."/>
            <person name="Choi E.D."/>
            <person name="Segonzac C."/>
            <person name="Sohn K.H."/>
        </authorList>
    </citation>
    <scope>NUCLEOTIDE SEQUENCE [LARGE SCALE GENOMIC DNA]</scope>
    <source>
        <strain evidence="5 6">PRI2</strain>
    </source>
</reference>
<dbReference type="GO" id="GO:0005634">
    <property type="term" value="C:nucleus"/>
    <property type="evidence" value="ECO:0007669"/>
    <property type="project" value="UniProtKB-SubCell"/>
</dbReference>
<dbReference type="PANTHER" id="PTHR31001:SF85">
    <property type="entry name" value="ZN(II)2CYS6 TRANSCRIPTION FACTOR (EUROFUNG)"/>
    <property type="match status" value="1"/>
</dbReference>
<dbReference type="Pfam" id="PF00172">
    <property type="entry name" value="Zn_clus"/>
    <property type="match status" value="1"/>
</dbReference>
<dbReference type="GO" id="GO:0003677">
    <property type="term" value="F:DNA binding"/>
    <property type="evidence" value="ECO:0007669"/>
    <property type="project" value="InterPro"/>
</dbReference>
<dbReference type="Pfam" id="PF04082">
    <property type="entry name" value="Fungal_trans"/>
    <property type="match status" value="1"/>
</dbReference>
<organism evidence="5 6">
    <name type="scientific">Venturia nashicola</name>
    <dbReference type="NCBI Taxonomy" id="86259"/>
    <lineage>
        <taxon>Eukaryota</taxon>
        <taxon>Fungi</taxon>
        <taxon>Dikarya</taxon>
        <taxon>Ascomycota</taxon>
        <taxon>Pezizomycotina</taxon>
        <taxon>Dothideomycetes</taxon>
        <taxon>Pleosporomycetidae</taxon>
        <taxon>Venturiales</taxon>
        <taxon>Venturiaceae</taxon>
        <taxon>Venturia</taxon>
    </lineage>
</organism>
<protein>
    <recommendedName>
        <fullName evidence="4">Zn(2)-C6 fungal-type domain-containing protein</fullName>
    </recommendedName>
</protein>
<evidence type="ECO:0000313" key="6">
    <source>
        <dbReference type="Proteomes" id="UP000298493"/>
    </source>
</evidence>
<sequence length="740" mass="83436">MNPSSMPPFSCIRCFERKTKCDRQNPCSSCLRNDIQCTPRPRKRSRKARAVKDELMDERLRLYEAALREQGIDPENIAGTSRVETHLQRGRLGSSENARQSPADTELLGVQSTVFTPQLIHGEGGTKFVDNNLWSRLAEEFHDTAESDFDDESSDDVACGDDFIYVLEFKSSKRRPPHPSADHIHQLWHAFLSNVNPLTKLVHVPTLEPAIEKAIAHNESIPKGFEALMFSIYSIATLSLTDAECIGKLGECKATLLPRYVGATRNALSRAGFMGSTSMVSLQALIFHIFSIRDVFEPRAIWALTGLAIRIAENMGMRIDGTILGLSPFETEIRRRVWWQLHMHNFRAAELSGQAKFRNFDLDETTPRKPTNVNDNDLSPTMQKAAVDSVRPTEMIYCMLRSDLASFAAAQKAKMNKMAKPAVTSEDFSAMDDLKVKDMFIKELEDLIETKYLRFCDPSQPLQFLTLLGARLSTNLIRFIAHHPRRWANLEHVPHSEQQLIWGIAMGLLEQYDMMQSSPQLRRFAWCVPYFIQWHAVIHVLDTLRASPFHPDASNAWRLIDALYINNPQMSTSIKRPIFEAVGNLCLKAYEARAVALEARGQNAPQQPEYIKNLQEAREGTNAKREAAIAKRKERTHFGAERSVVAANTNVAQTRNDPASSASAETVPQAYTTHTEDDAFWLNNALHNFGEGDNGMDLDLEAVLAQDYWLDNPNEEGIDWAQWDALVTNMGPGRNSFAGT</sequence>
<gene>
    <name evidence="5" type="ORF">E6O75_ATG06720</name>
</gene>
<dbReference type="InterPro" id="IPR050613">
    <property type="entry name" value="Sec_Metabolite_Reg"/>
</dbReference>
<keyword evidence="3" id="KW-0539">Nucleus</keyword>